<reference evidence="6 7" key="1">
    <citation type="submission" date="2018-05" db="EMBL/GenBank/DDBJ databases">
        <title>Genome sequencing and assembly of the regulated plant pathogen Lachnellula willkommii and related sister species for the development of diagnostic species identification markers.</title>
        <authorList>
            <person name="Giroux E."/>
            <person name="Bilodeau G."/>
        </authorList>
    </citation>
    <scope>NUCLEOTIDE SEQUENCE [LARGE SCALE GENOMIC DNA]</scope>
    <source>
        <strain evidence="6 7">CBS 185.66</strain>
    </source>
</reference>
<dbReference type="Pfam" id="PF24883">
    <property type="entry name" value="NPHP3_N"/>
    <property type="match status" value="1"/>
</dbReference>
<evidence type="ECO:0000313" key="6">
    <source>
        <dbReference type="EMBL" id="TVY23776.1"/>
    </source>
</evidence>
<dbReference type="PROSITE" id="PS50297">
    <property type="entry name" value="ANK_REP_REGION"/>
    <property type="match status" value="1"/>
</dbReference>
<evidence type="ECO:0000256" key="3">
    <source>
        <dbReference type="SAM" id="MobiDB-lite"/>
    </source>
</evidence>
<proteinExistence type="predicted"/>
<dbReference type="SUPFAM" id="SSF53474">
    <property type="entry name" value="alpha/beta-Hydrolases"/>
    <property type="match status" value="1"/>
</dbReference>
<name>A0A8H8QWF0_9HELO</name>
<dbReference type="PROSITE" id="PS50088">
    <property type="entry name" value="ANK_REPEAT"/>
    <property type="match status" value="1"/>
</dbReference>
<feature type="domain" description="Heterokaryon incompatibility" evidence="4">
    <location>
        <begin position="25"/>
        <end position="113"/>
    </location>
</feature>
<dbReference type="GeneID" id="41988277"/>
<dbReference type="OrthoDB" id="194358at2759"/>
<evidence type="ECO:0000256" key="2">
    <source>
        <dbReference type="PROSITE-ProRule" id="PRU00023"/>
    </source>
</evidence>
<evidence type="ECO:0000259" key="4">
    <source>
        <dbReference type="Pfam" id="PF06985"/>
    </source>
</evidence>
<keyword evidence="7" id="KW-1185">Reference proteome</keyword>
<dbReference type="InterPro" id="IPR036770">
    <property type="entry name" value="Ankyrin_rpt-contain_sf"/>
</dbReference>
<dbReference type="EMBL" id="QGMH01000162">
    <property type="protein sequence ID" value="TVY23776.1"/>
    <property type="molecule type" value="Genomic_DNA"/>
</dbReference>
<feature type="region of interest" description="Disordered" evidence="3">
    <location>
        <begin position="291"/>
        <end position="323"/>
    </location>
</feature>
<dbReference type="Gene3D" id="3.40.50.1820">
    <property type="entry name" value="alpha/beta hydrolase"/>
    <property type="match status" value="1"/>
</dbReference>
<feature type="domain" description="Nephrocystin 3-like N-terminal" evidence="5">
    <location>
        <begin position="608"/>
        <end position="779"/>
    </location>
</feature>
<dbReference type="Gene3D" id="3.40.50.300">
    <property type="entry name" value="P-loop containing nucleotide triphosphate hydrolases"/>
    <property type="match status" value="1"/>
</dbReference>
<feature type="repeat" description="ANK" evidence="2">
    <location>
        <begin position="1214"/>
        <end position="1238"/>
    </location>
</feature>
<dbReference type="Pfam" id="PF12796">
    <property type="entry name" value="Ank_2"/>
    <property type="match status" value="1"/>
</dbReference>
<dbReference type="Proteomes" id="UP000431533">
    <property type="component" value="Unassembled WGS sequence"/>
</dbReference>
<keyword evidence="2" id="KW-0040">ANK repeat</keyword>
<feature type="non-terminal residue" evidence="6">
    <location>
        <position position="1261"/>
    </location>
</feature>
<gene>
    <name evidence="6" type="primary">HET-E1_13</name>
    <name evidence="6" type="ORF">LHYA1_G008079</name>
</gene>
<dbReference type="RefSeq" id="XP_031002564.1">
    <property type="nucleotide sequence ID" value="XM_031153000.1"/>
</dbReference>
<dbReference type="AlphaFoldDB" id="A0A8H8QWF0"/>
<organism evidence="6 7">
    <name type="scientific">Lachnellula hyalina</name>
    <dbReference type="NCBI Taxonomy" id="1316788"/>
    <lineage>
        <taxon>Eukaryota</taxon>
        <taxon>Fungi</taxon>
        <taxon>Dikarya</taxon>
        <taxon>Ascomycota</taxon>
        <taxon>Pezizomycotina</taxon>
        <taxon>Leotiomycetes</taxon>
        <taxon>Helotiales</taxon>
        <taxon>Lachnaceae</taxon>
        <taxon>Lachnellula</taxon>
    </lineage>
</organism>
<dbReference type="SMART" id="SM00248">
    <property type="entry name" value="ANK"/>
    <property type="match status" value="2"/>
</dbReference>
<dbReference type="Gene3D" id="1.25.40.20">
    <property type="entry name" value="Ankyrin repeat-containing domain"/>
    <property type="match status" value="1"/>
</dbReference>
<dbReference type="InterPro" id="IPR029058">
    <property type="entry name" value="AB_hydrolase_fold"/>
</dbReference>
<accession>A0A8H8QWF0</accession>
<dbReference type="Pfam" id="PF06985">
    <property type="entry name" value="HET"/>
    <property type="match status" value="1"/>
</dbReference>
<sequence length="1261" mass="143117">MRLLKRRNDDEFSLTEFYNDDIPPYAILSHTWGMDGEEVTFKDLAEDTGKNKVGYSKIRFCGKQAASDGLQYFWVDTCCIDKASSAELTEAINSMFRWYGRAAECYVYLSDVLTHGDDTNRLYQLPSSAAFLKSKWFTRGWTLQELLAPASVQFFSQEGKRLGDKTSLKKQIHEATGIAIQALQGSPLSCFSVAERLLWASQRETKREEDAAYSLLGIFGVHLPPMYGERKENAFSRLLDEIDKPVKPVSLNRTSAPSRIGLSVLIDPGQPALDIVFVHGFTGHPEYTWSEKQEVGRRQNEHNDNDGERLSKRQKLLSSAASPETEHGVYNPIYWPRDLLPIAVPNARVLTYGYDTSSIRSSDYSIGKSTVQDIAWDFLTGLETARRVQSLRPLILVAHSLGGIVVMEALRRSSGCKTRQSHLHSIYENTSGIIFFGTPHGGPNPRELIQHTIERVIRVDNFKVNDHIIDTFLLYVEQLKDWDERFGSIARDRCWTIISFQEQHGDIAISDKKVVEDTISRLNDPTIELAQFIASNHMEMCRFSGHDDAEYRKVVAAINRIIKATTESAYSSEIAPTDTNQRQKFLDRLKFDQINSRHATIKNAHAKTCKWLLSTSQYKEWLDDSKISEHHGFLWMKGKPGTGKSTLMKFAYANAKKAMADTIVISFFFNARGEDLEKSALGMYRSLLFQLLEKLPDIQDPLITHGSSVPNDFDQDIETVKNLFSRAIECLGRRRLTCFIDALDECKEDQARDMVAFFESLAQFAVSSQIQLHICLSSRYYPYITIEKGVSLDLGDQDGHSQDIANYLHSELKAGRSKVMEKIRDEMLERASGVFLWVVLVIPMLNKEFDRGRIHALQKRLKEIPDDLDALFQDILTRDNENVEDLVLCLQWILYSKRPMKLEELYFAILAGVAADELAAWNPDNITEDIMQKYILSASKGLAEMTKSKHRTVQFIHESVRDFLLKGNGLNSLRSHLDSNFPGSSHERLKECCQTYARIDTSEYLPSNTPLPTASSGEAASLRKLVSEKFPFLEYAVQNVLQHADTADEYEIPQTRFVEDFFLSDWIHLDNLFEKYEIRRRTPHCSLLYILSEKNLPHLIRIELDRVQQLDIKGERYSFPLNVALAYKNEVALRVLLLPDTSAWSIAMVPLNRSSSTTTEYQESIKSLLQMGNGINFQKVRSILSWAAEGGYEAVVRLLLQTGKVDVDSKDKTYGRTPLLWAAAGGYEAVVRLLLQTGKVDIDSKDDSSRTPLSRAAAGGH</sequence>
<dbReference type="PANTHER" id="PTHR10622">
    <property type="entry name" value="HET DOMAIN-CONTAINING PROTEIN"/>
    <property type="match status" value="1"/>
</dbReference>
<dbReference type="InterPro" id="IPR010730">
    <property type="entry name" value="HET"/>
</dbReference>
<dbReference type="InterPro" id="IPR027417">
    <property type="entry name" value="P-loop_NTPase"/>
</dbReference>
<evidence type="ECO:0000259" key="5">
    <source>
        <dbReference type="Pfam" id="PF24883"/>
    </source>
</evidence>
<dbReference type="SUPFAM" id="SSF48403">
    <property type="entry name" value="Ankyrin repeat"/>
    <property type="match status" value="1"/>
</dbReference>
<dbReference type="InterPro" id="IPR002110">
    <property type="entry name" value="Ankyrin_rpt"/>
</dbReference>
<comment type="caution">
    <text evidence="6">The sequence shown here is derived from an EMBL/GenBank/DDBJ whole genome shotgun (WGS) entry which is preliminary data.</text>
</comment>
<dbReference type="PANTHER" id="PTHR10622:SF10">
    <property type="entry name" value="HET DOMAIN-CONTAINING PROTEIN"/>
    <property type="match status" value="1"/>
</dbReference>
<evidence type="ECO:0000256" key="1">
    <source>
        <dbReference type="ARBA" id="ARBA00022737"/>
    </source>
</evidence>
<dbReference type="InterPro" id="IPR056884">
    <property type="entry name" value="NPHP3-like_N"/>
</dbReference>
<evidence type="ECO:0000313" key="7">
    <source>
        <dbReference type="Proteomes" id="UP000431533"/>
    </source>
</evidence>
<protein>
    <submittedName>
        <fullName evidence="6">Vegetative incompatibility protein HET-E-1</fullName>
    </submittedName>
</protein>
<keyword evidence="1" id="KW-0677">Repeat</keyword>
<dbReference type="SUPFAM" id="SSF52540">
    <property type="entry name" value="P-loop containing nucleoside triphosphate hydrolases"/>
    <property type="match status" value="1"/>
</dbReference>
<feature type="compositionally biased region" description="Basic and acidic residues" evidence="3">
    <location>
        <begin position="291"/>
        <end position="311"/>
    </location>
</feature>